<dbReference type="NCBIfam" id="NF000839">
    <property type="entry name" value="PRK00071.1-1"/>
    <property type="match status" value="1"/>
</dbReference>
<dbReference type="EMBL" id="NKHF01000042">
    <property type="protein sequence ID" value="PCK31912.1"/>
    <property type="molecule type" value="Genomic_DNA"/>
</dbReference>
<evidence type="ECO:0000256" key="8">
    <source>
        <dbReference type="ARBA" id="ARBA00022840"/>
    </source>
</evidence>
<dbReference type="NCBIfam" id="TIGR00125">
    <property type="entry name" value="cyt_tran_rel"/>
    <property type="match status" value="1"/>
</dbReference>
<evidence type="ECO:0000256" key="2">
    <source>
        <dbReference type="ARBA" id="ARBA00005019"/>
    </source>
</evidence>
<comment type="function">
    <text evidence="1 11">Catalyzes the reversible adenylation of nicotinate mononucleotide (NaMN) to nicotinic acid adenine dinucleotide (NaAD).</text>
</comment>
<keyword evidence="6 11" id="KW-0548">Nucleotidyltransferase</keyword>
<dbReference type="InterPro" id="IPR014729">
    <property type="entry name" value="Rossmann-like_a/b/a_fold"/>
</dbReference>
<evidence type="ECO:0000256" key="6">
    <source>
        <dbReference type="ARBA" id="ARBA00022695"/>
    </source>
</evidence>
<keyword evidence="9 11" id="KW-0520">NAD</keyword>
<dbReference type="PANTHER" id="PTHR39321">
    <property type="entry name" value="NICOTINATE-NUCLEOTIDE ADENYLYLTRANSFERASE-RELATED"/>
    <property type="match status" value="1"/>
</dbReference>
<reference evidence="14" key="1">
    <citation type="journal article" date="2019" name="Genome Announc.">
        <title>Draft Genome Sequence of Pseudoalteromonas piscicida Strain 36Y ROTHPW, an Hypersaline Seawater Isolate from the South Coast of Sonora, Mexico.</title>
        <authorList>
            <person name="Sanchez-Diaz R."/>
            <person name="Molina-Garza Z.J."/>
            <person name="Cruz-Suarez L.E."/>
            <person name="Selvin J."/>
            <person name="Kiran G.S."/>
            <person name="Ibarra-Gamez J.C."/>
            <person name="Gomez-Gil B."/>
            <person name="Galaviz-Silva L."/>
        </authorList>
    </citation>
    <scope>NUCLEOTIDE SEQUENCE [LARGE SCALE GENOMIC DNA]</scope>
    <source>
        <strain evidence="14">36Y_RITHPW</strain>
    </source>
</reference>
<dbReference type="OrthoDB" id="5295945at2"/>
<comment type="pathway">
    <text evidence="2 11">Cofactor biosynthesis; NAD(+) biosynthesis; deamido-NAD(+) from nicotinate D-ribonucleotide: step 1/1.</text>
</comment>
<dbReference type="Gene3D" id="3.40.50.620">
    <property type="entry name" value="HUPs"/>
    <property type="match status" value="1"/>
</dbReference>
<dbReference type="AlphaFoldDB" id="A0A2A5JR22"/>
<organism evidence="13 14">
    <name type="scientific">Pseudoalteromonas piscicida</name>
    <dbReference type="NCBI Taxonomy" id="43662"/>
    <lineage>
        <taxon>Bacteria</taxon>
        <taxon>Pseudomonadati</taxon>
        <taxon>Pseudomonadota</taxon>
        <taxon>Gammaproteobacteria</taxon>
        <taxon>Alteromonadales</taxon>
        <taxon>Pseudoalteromonadaceae</taxon>
        <taxon>Pseudoalteromonas</taxon>
    </lineage>
</organism>
<name>A0A2A5JR22_PSEO7</name>
<evidence type="ECO:0000256" key="11">
    <source>
        <dbReference type="HAMAP-Rule" id="MF_00244"/>
    </source>
</evidence>
<evidence type="ECO:0000256" key="5">
    <source>
        <dbReference type="ARBA" id="ARBA00022679"/>
    </source>
</evidence>
<comment type="caution">
    <text evidence="13">The sequence shown here is derived from an EMBL/GenBank/DDBJ whole genome shotgun (WGS) entry which is preliminary data.</text>
</comment>
<dbReference type="SUPFAM" id="SSF52374">
    <property type="entry name" value="Nucleotidylyl transferase"/>
    <property type="match status" value="1"/>
</dbReference>
<dbReference type="Proteomes" id="UP000228621">
    <property type="component" value="Unassembled WGS sequence"/>
</dbReference>
<dbReference type="RefSeq" id="WP_099641863.1">
    <property type="nucleotide sequence ID" value="NZ_NKHF01000042.1"/>
</dbReference>
<feature type="domain" description="Cytidyltransferase-like" evidence="12">
    <location>
        <begin position="4"/>
        <end position="181"/>
    </location>
</feature>
<keyword evidence="5 11" id="KW-0808">Transferase</keyword>
<evidence type="ECO:0000256" key="1">
    <source>
        <dbReference type="ARBA" id="ARBA00002324"/>
    </source>
</evidence>
<dbReference type="CDD" id="cd02165">
    <property type="entry name" value="NMNAT"/>
    <property type="match status" value="1"/>
</dbReference>
<protein>
    <recommendedName>
        <fullName evidence="11">Probable nicotinate-nucleotide adenylyltransferase</fullName>
        <ecNumber evidence="11">2.7.7.18</ecNumber>
    </recommendedName>
    <alternativeName>
        <fullName evidence="11">Deamido-NAD(+) diphosphorylase</fullName>
    </alternativeName>
    <alternativeName>
        <fullName evidence="11">Deamido-NAD(+) pyrophosphorylase</fullName>
    </alternativeName>
    <alternativeName>
        <fullName evidence="11">Nicotinate mononucleotide adenylyltransferase</fullName>
        <shortName evidence="11">NaMN adenylyltransferase</shortName>
    </alternativeName>
</protein>
<dbReference type="InterPro" id="IPR005248">
    <property type="entry name" value="NadD/NMNAT"/>
</dbReference>
<proteinExistence type="inferred from homology"/>
<keyword evidence="7 11" id="KW-0547">Nucleotide-binding</keyword>
<evidence type="ECO:0000256" key="7">
    <source>
        <dbReference type="ARBA" id="ARBA00022741"/>
    </source>
</evidence>
<accession>A0A2A5JR22</accession>
<dbReference type="PANTHER" id="PTHR39321:SF3">
    <property type="entry name" value="PHOSPHOPANTETHEINE ADENYLYLTRANSFERASE"/>
    <property type="match status" value="1"/>
</dbReference>
<dbReference type="InterPro" id="IPR004821">
    <property type="entry name" value="Cyt_trans-like"/>
</dbReference>
<dbReference type="Pfam" id="PF01467">
    <property type="entry name" value="CTP_transf_like"/>
    <property type="match status" value="1"/>
</dbReference>
<evidence type="ECO:0000259" key="12">
    <source>
        <dbReference type="Pfam" id="PF01467"/>
    </source>
</evidence>
<comment type="catalytic activity">
    <reaction evidence="10 11">
        <text>nicotinate beta-D-ribonucleotide + ATP + H(+) = deamido-NAD(+) + diphosphate</text>
        <dbReference type="Rhea" id="RHEA:22860"/>
        <dbReference type="ChEBI" id="CHEBI:15378"/>
        <dbReference type="ChEBI" id="CHEBI:30616"/>
        <dbReference type="ChEBI" id="CHEBI:33019"/>
        <dbReference type="ChEBI" id="CHEBI:57502"/>
        <dbReference type="ChEBI" id="CHEBI:58437"/>
        <dbReference type="EC" id="2.7.7.18"/>
    </reaction>
</comment>
<keyword evidence="8 11" id="KW-0067">ATP-binding</keyword>
<sequence>MIALFGGTFDPPHLGHLNMAVRCVDELDLAQLKLLPCAIPVHKQRPSVSDKHRLAMLTALISGQEKMQIDKRELLRQGPSYTLLTLQELRQEHPTEAILFLMGMDSFNSLHTWFEWREITTLCHLVVYQRPGETCTPSHEVAAYLTRAKTSDKHKLRTALAGHCYFLSGAQKDIASSAIRTAISQQNNEYLEQWLPTSVIDYINSHGLYAD</sequence>
<dbReference type="UniPathway" id="UPA00253">
    <property type="reaction ID" value="UER00332"/>
</dbReference>
<evidence type="ECO:0000313" key="14">
    <source>
        <dbReference type="Proteomes" id="UP000228621"/>
    </source>
</evidence>
<evidence type="ECO:0000256" key="4">
    <source>
        <dbReference type="ARBA" id="ARBA00022642"/>
    </source>
</evidence>
<dbReference type="EC" id="2.7.7.18" evidence="11"/>
<dbReference type="HAMAP" id="MF_00244">
    <property type="entry name" value="NaMN_adenylyltr"/>
    <property type="match status" value="1"/>
</dbReference>
<dbReference type="GO" id="GO:0005524">
    <property type="term" value="F:ATP binding"/>
    <property type="evidence" value="ECO:0007669"/>
    <property type="project" value="UniProtKB-KW"/>
</dbReference>
<dbReference type="NCBIfam" id="TIGR00482">
    <property type="entry name" value="nicotinate (nicotinamide) nucleotide adenylyltransferase"/>
    <property type="match status" value="1"/>
</dbReference>
<dbReference type="GO" id="GO:0004515">
    <property type="term" value="F:nicotinate-nucleotide adenylyltransferase activity"/>
    <property type="evidence" value="ECO:0007669"/>
    <property type="project" value="UniProtKB-UniRule"/>
</dbReference>
<gene>
    <name evidence="11" type="primary">nadD</name>
    <name evidence="13" type="ORF">CEX98_09645</name>
</gene>
<keyword evidence="4 11" id="KW-0662">Pyridine nucleotide biosynthesis</keyword>
<keyword evidence="14" id="KW-1185">Reference proteome</keyword>
<comment type="similarity">
    <text evidence="3 11">Belongs to the NadD family.</text>
</comment>
<evidence type="ECO:0000256" key="3">
    <source>
        <dbReference type="ARBA" id="ARBA00009014"/>
    </source>
</evidence>
<evidence type="ECO:0000256" key="9">
    <source>
        <dbReference type="ARBA" id="ARBA00023027"/>
    </source>
</evidence>
<evidence type="ECO:0000313" key="13">
    <source>
        <dbReference type="EMBL" id="PCK31912.1"/>
    </source>
</evidence>
<dbReference type="GO" id="GO:0009435">
    <property type="term" value="P:NAD+ biosynthetic process"/>
    <property type="evidence" value="ECO:0007669"/>
    <property type="project" value="UniProtKB-UniRule"/>
</dbReference>
<evidence type="ECO:0000256" key="10">
    <source>
        <dbReference type="ARBA" id="ARBA00048721"/>
    </source>
</evidence>